<dbReference type="Gene3D" id="2.30.110.10">
    <property type="entry name" value="Electron Transport, Fmn-binding Protein, Chain A"/>
    <property type="match status" value="1"/>
</dbReference>
<evidence type="ECO:0000313" key="1">
    <source>
        <dbReference type="EMBL" id="ELP65952.1"/>
    </source>
</evidence>
<proteinExistence type="predicted"/>
<dbReference type="Proteomes" id="UP000010931">
    <property type="component" value="Unassembled WGS sequence"/>
</dbReference>
<dbReference type="InterPro" id="IPR012349">
    <property type="entry name" value="Split_barrel_FMN-bd"/>
</dbReference>
<accession>L7F3Q3</accession>
<dbReference type="PATRIC" id="fig|698760.3.peg.5503"/>
<evidence type="ECO:0000313" key="2">
    <source>
        <dbReference type="Proteomes" id="UP000010931"/>
    </source>
</evidence>
<gene>
    <name evidence="1" type="ORF">STRTUCAR8_01971</name>
</gene>
<keyword evidence="2" id="KW-1185">Reference proteome</keyword>
<sequence>MSTSGTPAANTARPPMVKIFRAANKVVRPLLASRFHKPLSGRLMLLTYKGHRTGREFTVPIGYFDWDLGTVLAMSSQLGWIPSMREGSAVRLRIRGQDHAAVPTVVEDPEEVAALLGEFGRRKGRKAAKGLMLGLPGDRQPTDDELRTAAAKTRLVCFRMEPERPGRQHSTG</sequence>
<dbReference type="RefSeq" id="WP_006378886.1">
    <property type="nucleotide sequence ID" value="NZ_AEJB01000361.1"/>
</dbReference>
<comment type="caution">
    <text evidence="1">The sequence shown here is derived from an EMBL/GenBank/DDBJ whole genome shotgun (WGS) entry which is preliminary data.</text>
</comment>
<dbReference type="GeneID" id="97405793"/>
<reference evidence="1 2" key="1">
    <citation type="journal article" date="2011" name="Plasmid">
        <title>Streptomyces turgidiscabies Car8 contains a modular pathogenicity island that shares virulence genes with other actinobacterial plant pathogens.</title>
        <authorList>
            <person name="Huguet-Tapia J.C."/>
            <person name="Badger J.H."/>
            <person name="Loria R."/>
            <person name="Pettis G.S."/>
        </authorList>
    </citation>
    <scope>NUCLEOTIDE SEQUENCE [LARGE SCALE GENOMIC DNA]</scope>
    <source>
        <strain evidence="1 2">Car8</strain>
    </source>
</reference>
<protein>
    <recommendedName>
        <fullName evidence="3">Deazaflavin-dependent nitroreductase family protein</fullName>
    </recommendedName>
</protein>
<organism evidence="1 2">
    <name type="scientific">Streptomyces turgidiscabies (strain Car8)</name>
    <dbReference type="NCBI Taxonomy" id="698760"/>
    <lineage>
        <taxon>Bacteria</taxon>
        <taxon>Bacillati</taxon>
        <taxon>Actinomycetota</taxon>
        <taxon>Actinomycetes</taxon>
        <taxon>Kitasatosporales</taxon>
        <taxon>Streptomycetaceae</taxon>
        <taxon>Streptomyces</taxon>
    </lineage>
</organism>
<dbReference type="EMBL" id="AEJB01000361">
    <property type="protein sequence ID" value="ELP65952.1"/>
    <property type="molecule type" value="Genomic_DNA"/>
</dbReference>
<evidence type="ECO:0008006" key="3">
    <source>
        <dbReference type="Google" id="ProtNLM"/>
    </source>
</evidence>
<name>L7F3Q3_STRT8</name>
<dbReference type="AlphaFoldDB" id="L7F3Q3"/>
<dbReference type="STRING" id="85558.T45_06294"/>